<evidence type="ECO:0000256" key="13">
    <source>
        <dbReference type="SAM" id="MobiDB-lite"/>
    </source>
</evidence>
<dbReference type="EMBL" id="LSFY01000001">
    <property type="protein sequence ID" value="KXZ40090.1"/>
    <property type="molecule type" value="Genomic_DNA"/>
</dbReference>
<proteinExistence type="inferred from homology"/>
<reference evidence="14 16" key="1">
    <citation type="submission" date="2016-02" db="EMBL/GenBank/DDBJ databases">
        <title>Draft genome sequence for Clostridium paradoxum JW-YL-7.</title>
        <authorList>
            <person name="Utturkar S.M."/>
            <person name="Lancaster A."/>
            <person name="Poole F.L."/>
            <person name="Adams M.W."/>
            <person name="Brown S.D."/>
        </authorList>
    </citation>
    <scope>NUCLEOTIDE SEQUENCE [LARGE SCALE GENOMIC DNA]</scope>
    <source>
        <strain evidence="14 16">JW-YL-7</strain>
    </source>
</reference>
<dbReference type="HAMAP" id="MF_01151">
    <property type="entry name" value="GrpE"/>
    <property type="match status" value="1"/>
</dbReference>
<evidence type="ECO:0000256" key="11">
    <source>
        <dbReference type="RuleBase" id="RU000639"/>
    </source>
</evidence>
<dbReference type="EMBL" id="FRBG01000009">
    <property type="protein sequence ID" value="SHL01250.1"/>
    <property type="molecule type" value="Genomic_DNA"/>
</dbReference>
<accession>A0A150FST1</accession>
<evidence type="ECO:0000256" key="12">
    <source>
        <dbReference type="RuleBase" id="RU004478"/>
    </source>
</evidence>
<evidence type="ECO:0000256" key="2">
    <source>
        <dbReference type="ARBA" id="ARBA00009054"/>
    </source>
</evidence>
<evidence type="ECO:0000313" key="17">
    <source>
        <dbReference type="Proteomes" id="UP000323392"/>
    </source>
</evidence>
<dbReference type="CDD" id="cd00446">
    <property type="entry name" value="GrpE"/>
    <property type="match status" value="1"/>
</dbReference>
<protein>
    <recommendedName>
        <fullName evidence="8 10">Protein GrpE</fullName>
    </recommendedName>
    <alternativeName>
        <fullName evidence="9 10">HSP-70 cofactor</fullName>
    </alternativeName>
</protein>
<gene>
    <name evidence="10" type="primary">grpE</name>
    <name evidence="14" type="ORF">JWYL7_1165</name>
    <name evidence="15" type="ORF">SAMN05661008_01295</name>
</gene>
<dbReference type="Proteomes" id="UP000092605">
    <property type="component" value="Unassembled WGS sequence"/>
</dbReference>
<dbReference type="GO" id="GO:0006457">
    <property type="term" value="P:protein folding"/>
    <property type="evidence" value="ECO:0007669"/>
    <property type="project" value="InterPro"/>
</dbReference>
<dbReference type="SUPFAM" id="SSF51064">
    <property type="entry name" value="Head domain of nucleotide exchange factor GrpE"/>
    <property type="match status" value="1"/>
</dbReference>
<dbReference type="PRINTS" id="PR00773">
    <property type="entry name" value="GRPEPROTEIN"/>
</dbReference>
<keyword evidence="5 10" id="KW-0346">Stress response</keyword>
<dbReference type="GO" id="GO:0051082">
    <property type="term" value="F:unfolded protein binding"/>
    <property type="evidence" value="ECO:0007669"/>
    <property type="project" value="TreeGrafter"/>
</dbReference>
<comment type="similarity">
    <text evidence="2 10 12">Belongs to the GrpE family.</text>
</comment>
<dbReference type="GO" id="GO:0000774">
    <property type="term" value="F:adenyl-nucleotide exchange factor activity"/>
    <property type="evidence" value="ECO:0007669"/>
    <property type="project" value="InterPro"/>
</dbReference>
<dbReference type="STRING" id="1121328.JWYL7_1165"/>
<comment type="function">
    <text evidence="7 10 11">Participates actively in the response to hyperosmotic and heat shock by preventing the aggregation of stress-denatured proteins, in association with DnaK and GrpE. It is the nucleotide exchange factor for DnaK and may function as a thermosensor. Unfolded proteins bind initially to DnaJ; upon interaction with the DnaJ-bound protein, DnaK hydrolyzes its bound ATP, resulting in the formation of a stable complex. GrpE releases ADP from DnaK; ATP binding to DnaK triggers the release of the substrate protein, thus completing the reaction cycle. Several rounds of ATP-dependent interactions between DnaJ, DnaK and GrpE are required for fully efficient folding.</text>
</comment>
<comment type="caution">
    <text evidence="14">The sequence shown here is derived from an EMBL/GenBank/DDBJ whole genome shotgun (WGS) entry which is preliminary data.</text>
</comment>
<keyword evidence="4 10" id="KW-0963">Cytoplasm</keyword>
<dbReference type="AlphaFoldDB" id="A0A150FST1"/>
<evidence type="ECO:0000256" key="10">
    <source>
        <dbReference type="HAMAP-Rule" id="MF_01151"/>
    </source>
</evidence>
<evidence type="ECO:0000256" key="5">
    <source>
        <dbReference type="ARBA" id="ARBA00023016"/>
    </source>
</evidence>
<evidence type="ECO:0000313" key="15">
    <source>
        <dbReference type="EMBL" id="SHL01250.1"/>
    </source>
</evidence>
<evidence type="ECO:0000256" key="7">
    <source>
        <dbReference type="ARBA" id="ARBA00053401"/>
    </source>
</evidence>
<evidence type="ECO:0000256" key="6">
    <source>
        <dbReference type="ARBA" id="ARBA00023186"/>
    </source>
</evidence>
<comment type="subcellular location">
    <subcellularLocation>
        <location evidence="1 10">Cytoplasm</location>
    </subcellularLocation>
</comment>
<sequence length="177" mass="20472">MVDKEQEQVKEEELKEEVQNKDNESVKQNEENNQLELQVNDLKDSLQRLQADFINYKRRVEKEKGELSVLANEKIITELLPVIDNMERALASCNEQEKSSSIYQGVELVLKQLTDTLQKFGLEEIKAKDEAFNPDVHYAVMHEEVEDKESGIVVEVYQKGYKLSSKVIRPSMVKVSK</sequence>
<dbReference type="PANTHER" id="PTHR21237:SF23">
    <property type="entry name" value="GRPE PROTEIN HOMOLOG, MITOCHONDRIAL"/>
    <property type="match status" value="1"/>
</dbReference>
<evidence type="ECO:0000256" key="4">
    <source>
        <dbReference type="ARBA" id="ARBA00022490"/>
    </source>
</evidence>
<dbReference type="PANTHER" id="PTHR21237">
    <property type="entry name" value="GRPE PROTEIN"/>
    <property type="match status" value="1"/>
</dbReference>
<dbReference type="NCBIfam" id="NF010738">
    <property type="entry name" value="PRK14140.1"/>
    <property type="match status" value="1"/>
</dbReference>
<dbReference type="PROSITE" id="PS01071">
    <property type="entry name" value="GRPE"/>
    <property type="match status" value="1"/>
</dbReference>
<dbReference type="PATRIC" id="fig|1121328.3.peg.1174"/>
<evidence type="ECO:0000256" key="1">
    <source>
        <dbReference type="ARBA" id="ARBA00004496"/>
    </source>
</evidence>
<keyword evidence="17" id="KW-1185">Reference proteome</keyword>
<dbReference type="FunFam" id="2.30.22.10:FF:000001">
    <property type="entry name" value="Protein GrpE"/>
    <property type="match status" value="1"/>
</dbReference>
<name>A0A150FST1_CLOPD</name>
<dbReference type="GO" id="GO:0042803">
    <property type="term" value="F:protein homodimerization activity"/>
    <property type="evidence" value="ECO:0007669"/>
    <property type="project" value="InterPro"/>
</dbReference>
<keyword evidence="6 10" id="KW-0143">Chaperone</keyword>
<organism evidence="14 16">
    <name type="scientific">Alkalithermobacter thermoalcaliphilus JW-YL-7 = DSM 7308</name>
    <dbReference type="NCBI Taxonomy" id="1121328"/>
    <lineage>
        <taxon>Bacteria</taxon>
        <taxon>Bacillati</taxon>
        <taxon>Bacillota</taxon>
        <taxon>Clostridia</taxon>
        <taxon>Peptostreptococcales</taxon>
        <taxon>Tepidibacteraceae</taxon>
        <taxon>Alkalithermobacter</taxon>
    </lineage>
</organism>
<dbReference type="GO" id="GO:0005737">
    <property type="term" value="C:cytoplasm"/>
    <property type="evidence" value="ECO:0007669"/>
    <property type="project" value="UniProtKB-SubCell"/>
</dbReference>
<feature type="region of interest" description="Disordered" evidence="13">
    <location>
        <begin position="1"/>
        <end position="35"/>
    </location>
</feature>
<dbReference type="Gene3D" id="3.90.20.20">
    <property type="match status" value="1"/>
</dbReference>
<evidence type="ECO:0000256" key="9">
    <source>
        <dbReference type="ARBA" id="ARBA00076414"/>
    </source>
</evidence>
<evidence type="ECO:0000256" key="3">
    <source>
        <dbReference type="ARBA" id="ARBA00011738"/>
    </source>
</evidence>
<comment type="subunit">
    <text evidence="3 10">Homodimer.</text>
</comment>
<dbReference type="InterPro" id="IPR009012">
    <property type="entry name" value="GrpE_head"/>
</dbReference>
<dbReference type="Proteomes" id="UP000323392">
    <property type="component" value="Unassembled WGS sequence"/>
</dbReference>
<evidence type="ECO:0000313" key="16">
    <source>
        <dbReference type="Proteomes" id="UP000092605"/>
    </source>
</evidence>
<dbReference type="SUPFAM" id="SSF58014">
    <property type="entry name" value="Coiled-coil domain of nucleotide exchange factor GrpE"/>
    <property type="match status" value="1"/>
</dbReference>
<reference evidence="15 17" key="2">
    <citation type="submission" date="2016-11" db="EMBL/GenBank/DDBJ databases">
        <authorList>
            <person name="Varghese N."/>
            <person name="Submissions S."/>
        </authorList>
    </citation>
    <scope>NUCLEOTIDE SEQUENCE [LARGE SCALE GENOMIC DNA]</scope>
    <source>
        <strain evidence="15 17">DSM 7308</strain>
    </source>
</reference>
<feature type="compositionally biased region" description="Basic and acidic residues" evidence="13">
    <location>
        <begin position="1"/>
        <end position="30"/>
    </location>
</feature>
<dbReference type="Pfam" id="PF01025">
    <property type="entry name" value="GrpE"/>
    <property type="match status" value="1"/>
</dbReference>
<dbReference type="GO" id="GO:0051087">
    <property type="term" value="F:protein-folding chaperone binding"/>
    <property type="evidence" value="ECO:0007669"/>
    <property type="project" value="InterPro"/>
</dbReference>
<dbReference type="Gene3D" id="2.30.22.10">
    <property type="entry name" value="Head domain of nucleotide exchange factor GrpE"/>
    <property type="match status" value="1"/>
</dbReference>
<dbReference type="InterPro" id="IPR013805">
    <property type="entry name" value="GrpE_CC"/>
</dbReference>
<evidence type="ECO:0000313" key="14">
    <source>
        <dbReference type="EMBL" id="KXZ40090.1"/>
    </source>
</evidence>
<evidence type="ECO:0000256" key="8">
    <source>
        <dbReference type="ARBA" id="ARBA00072274"/>
    </source>
</evidence>
<dbReference type="InterPro" id="IPR000740">
    <property type="entry name" value="GrpE"/>
</dbReference>